<dbReference type="SUPFAM" id="SSF54001">
    <property type="entry name" value="Cysteine proteinases"/>
    <property type="match status" value="1"/>
</dbReference>
<feature type="active site" evidence="5">
    <location>
        <position position="81"/>
    </location>
</feature>
<dbReference type="PIRSF" id="PIRSF005700">
    <property type="entry name" value="PepC"/>
    <property type="match status" value="1"/>
</dbReference>
<keyword evidence="4" id="KW-0031">Aminopeptidase</keyword>
<evidence type="ECO:0000256" key="1">
    <source>
        <dbReference type="ARBA" id="ARBA00022670"/>
    </source>
</evidence>
<dbReference type="GO" id="GO:0005737">
    <property type="term" value="C:cytoplasm"/>
    <property type="evidence" value="ECO:0007669"/>
    <property type="project" value="TreeGrafter"/>
</dbReference>
<evidence type="ECO:0000256" key="5">
    <source>
        <dbReference type="PIRSR" id="PIRSR005700-1"/>
    </source>
</evidence>
<dbReference type="GO" id="GO:0043418">
    <property type="term" value="P:homocysteine catabolic process"/>
    <property type="evidence" value="ECO:0007669"/>
    <property type="project" value="TreeGrafter"/>
</dbReference>
<dbReference type="GO" id="GO:0070005">
    <property type="term" value="F:cysteine-type aminopeptidase activity"/>
    <property type="evidence" value="ECO:0007669"/>
    <property type="project" value="InterPro"/>
</dbReference>
<dbReference type="InterPro" id="IPR000169">
    <property type="entry name" value="Pept_cys_AS"/>
</dbReference>
<reference evidence="6" key="1">
    <citation type="submission" date="2024-06" db="EMBL/GenBank/DDBJ databases">
        <title>Streptomyces sp. strain HUAS MG91 genome sequences.</title>
        <authorList>
            <person name="Mo P."/>
        </authorList>
    </citation>
    <scope>NUCLEOTIDE SEQUENCE</scope>
    <source>
        <strain evidence="6">HUAS MG91</strain>
    </source>
</reference>
<dbReference type="Pfam" id="PF03051">
    <property type="entry name" value="Peptidase_C1_2"/>
    <property type="match status" value="1"/>
</dbReference>
<comment type="similarity">
    <text evidence="4">Belongs to the peptidase C1 family.</text>
</comment>
<feature type="active site" evidence="5">
    <location>
        <position position="373"/>
    </location>
</feature>
<dbReference type="PANTHER" id="PTHR10363:SF2">
    <property type="entry name" value="BLEOMYCIN HYDROLASE"/>
    <property type="match status" value="1"/>
</dbReference>
<evidence type="ECO:0000256" key="2">
    <source>
        <dbReference type="ARBA" id="ARBA00022801"/>
    </source>
</evidence>
<dbReference type="PANTHER" id="PTHR10363">
    <property type="entry name" value="BLEOMYCIN HYDROLASE"/>
    <property type="match status" value="1"/>
</dbReference>
<proteinExistence type="inferred from homology"/>
<dbReference type="InterPro" id="IPR038765">
    <property type="entry name" value="Papain-like_cys_pep_sf"/>
</dbReference>
<keyword evidence="2 4" id="KW-0378">Hydrolase</keyword>
<dbReference type="KEGG" id="stac:ABII15_04315"/>
<dbReference type="EMBL" id="CP159534">
    <property type="protein sequence ID" value="XCJ69241.1"/>
    <property type="molecule type" value="Genomic_DNA"/>
</dbReference>
<accession>A0AAU8IM19</accession>
<dbReference type="GO" id="GO:0006508">
    <property type="term" value="P:proteolysis"/>
    <property type="evidence" value="ECO:0007669"/>
    <property type="project" value="UniProtKB-KW"/>
</dbReference>
<evidence type="ECO:0000256" key="4">
    <source>
        <dbReference type="PIRNR" id="PIRNR005700"/>
    </source>
</evidence>
<gene>
    <name evidence="6" type="ORF">ABII15_04315</name>
</gene>
<evidence type="ECO:0000256" key="3">
    <source>
        <dbReference type="ARBA" id="ARBA00022807"/>
    </source>
</evidence>
<protein>
    <recommendedName>
        <fullName evidence="4">Aminopeptidase</fullName>
    </recommendedName>
</protein>
<dbReference type="PROSITE" id="PS00139">
    <property type="entry name" value="THIOL_PROTEASE_CYS"/>
    <property type="match status" value="1"/>
</dbReference>
<feature type="active site" evidence="5">
    <location>
        <position position="394"/>
    </location>
</feature>
<dbReference type="Gene3D" id="3.90.70.10">
    <property type="entry name" value="Cysteine proteinases"/>
    <property type="match status" value="1"/>
</dbReference>
<dbReference type="RefSeq" id="WP_353940926.1">
    <property type="nucleotide sequence ID" value="NZ_CP159534.1"/>
</dbReference>
<evidence type="ECO:0000313" key="6">
    <source>
        <dbReference type="EMBL" id="XCJ69241.1"/>
    </source>
</evidence>
<keyword evidence="3 4" id="KW-0788">Thiol protease</keyword>
<name>A0AAU8IM19_9ACTN</name>
<dbReference type="GO" id="GO:0009636">
    <property type="term" value="P:response to toxic substance"/>
    <property type="evidence" value="ECO:0007669"/>
    <property type="project" value="TreeGrafter"/>
</dbReference>
<keyword evidence="1 4" id="KW-0645">Protease</keyword>
<dbReference type="AlphaFoldDB" id="A0AAU8IM19"/>
<sequence>MTLGNPHTPQAADRGLTPARIEMYEKEFASRPANRLMQNAVTQTPVDDIALDRRIVTAADHSVSHHLDDWKVTDQKRSGRCWMFAGLNLLRVGAARELGVKDFEFSQNYVLWWDKFERANYFLESMIETSGADVDDRTVAHLLGDPISDGGQWNMFVALVAKHGLVPKTAMPETESSSATGPMNRALKSLLRRGARDLRRLAADGAEAQREHKAEVLAAVHRVLSIHLGTPPQKFLWQWRDKDQEFHREGWLTPAEFAAAYVRIPLDEYVCLVHDPRESSPAGRTFTVEHLGNIVEAPPVVYLNVEMDLLKRLTMDAVVGGEPVWFGCDVGRMMRADIGLWDARLYDYEAVYDAPFAMDKAERLLHHETQMTHAMLFTGVDVVDGAPRRWRVENSWGGEKADSGFWTMNDSWFGEHVFEVAVRRSALPPELAEALAGPPIVLPAWDPMGALAR</sequence>
<organism evidence="6">
    <name type="scientific">Streptomyces tabacisoli</name>
    <dbReference type="NCBI Taxonomy" id="3156398"/>
    <lineage>
        <taxon>Bacteria</taxon>
        <taxon>Bacillati</taxon>
        <taxon>Actinomycetota</taxon>
        <taxon>Actinomycetes</taxon>
        <taxon>Kitasatosporales</taxon>
        <taxon>Streptomycetaceae</taxon>
        <taxon>Streptomyces</taxon>
    </lineage>
</organism>
<dbReference type="CDD" id="cd00585">
    <property type="entry name" value="Peptidase_C1B"/>
    <property type="match status" value="1"/>
</dbReference>
<dbReference type="InterPro" id="IPR004134">
    <property type="entry name" value="Peptidase_C1B"/>
</dbReference>